<proteinExistence type="predicted"/>
<dbReference type="EMBL" id="JAUIRO010000005">
    <property type="protein sequence ID" value="KAK0713165.1"/>
    <property type="molecule type" value="Genomic_DNA"/>
</dbReference>
<evidence type="ECO:0000259" key="2">
    <source>
        <dbReference type="Pfam" id="PF23584"/>
    </source>
</evidence>
<feature type="signal peptide" evidence="1">
    <location>
        <begin position="1"/>
        <end position="30"/>
    </location>
</feature>
<dbReference type="GeneID" id="85325550"/>
<reference evidence="3" key="1">
    <citation type="submission" date="2023-06" db="EMBL/GenBank/DDBJ databases">
        <title>Genome-scale phylogeny and comparative genomics of the fungal order Sordariales.</title>
        <authorList>
            <consortium name="Lawrence Berkeley National Laboratory"/>
            <person name="Hensen N."/>
            <person name="Bonometti L."/>
            <person name="Westerberg I."/>
            <person name="Brannstrom I.O."/>
            <person name="Guillou S."/>
            <person name="Cros-Aarteil S."/>
            <person name="Calhoun S."/>
            <person name="Haridas S."/>
            <person name="Kuo A."/>
            <person name="Mondo S."/>
            <person name="Pangilinan J."/>
            <person name="Riley R."/>
            <person name="LaButti K."/>
            <person name="Andreopoulos B."/>
            <person name="Lipzen A."/>
            <person name="Chen C."/>
            <person name="Yanf M."/>
            <person name="Daum C."/>
            <person name="Ng V."/>
            <person name="Clum A."/>
            <person name="Steindorff A."/>
            <person name="Ohm R."/>
            <person name="Martin F."/>
            <person name="Silar P."/>
            <person name="Natvig D."/>
            <person name="Lalanne C."/>
            <person name="Gautier V."/>
            <person name="Ament-velasquez S.L."/>
            <person name="Kruys A."/>
            <person name="Hutchinson M.I."/>
            <person name="Powell A.J."/>
            <person name="Barry K."/>
            <person name="Miller A.N."/>
            <person name="Grigoriev I.V."/>
            <person name="Debuchy R."/>
            <person name="Gladieux P."/>
            <person name="Thoren M.H."/>
            <person name="Johannesson H."/>
        </authorList>
    </citation>
    <scope>NUCLEOTIDE SEQUENCE</scope>
    <source>
        <strain evidence="3">SMH2392-1A</strain>
    </source>
</reference>
<evidence type="ECO:0000313" key="4">
    <source>
        <dbReference type="Proteomes" id="UP001172101"/>
    </source>
</evidence>
<keyword evidence="4" id="KW-1185">Reference proteome</keyword>
<organism evidence="3 4">
    <name type="scientific">Lasiosphaeria miniovina</name>
    <dbReference type="NCBI Taxonomy" id="1954250"/>
    <lineage>
        <taxon>Eukaryota</taxon>
        <taxon>Fungi</taxon>
        <taxon>Dikarya</taxon>
        <taxon>Ascomycota</taxon>
        <taxon>Pezizomycotina</taxon>
        <taxon>Sordariomycetes</taxon>
        <taxon>Sordariomycetidae</taxon>
        <taxon>Sordariales</taxon>
        <taxon>Lasiosphaeriaceae</taxon>
        <taxon>Lasiosphaeria</taxon>
    </lineage>
</organism>
<dbReference type="AlphaFoldDB" id="A0AA40DRS5"/>
<accession>A0AA40DRS5</accession>
<evidence type="ECO:0000256" key="1">
    <source>
        <dbReference type="SAM" id="SignalP"/>
    </source>
</evidence>
<dbReference type="Pfam" id="PF23584">
    <property type="entry name" value="DUF7136"/>
    <property type="match status" value="1"/>
</dbReference>
<dbReference type="Proteomes" id="UP001172101">
    <property type="component" value="Unassembled WGS sequence"/>
</dbReference>
<feature type="domain" description="DUF7136" evidence="2">
    <location>
        <begin position="35"/>
        <end position="253"/>
    </location>
</feature>
<name>A0AA40DRS5_9PEZI</name>
<protein>
    <recommendedName>
        <fullName evidence="2">DUF7136 domain-containing protein</fullName>
    </recommendedName>
</protein>
<dbReference type="RefSeq" id="XP_060294488.1">
    <property type="nucleotide sequence ID" value="XM_060442280.1"/>
</dbReference>
<sequence>MAVDGLSRRVRCLFFALLFAVLFGPNPVRSARSVNSTEIDLISPVAGGRYRVNPDTGLAVVLAVQNRQAADYHNWTLFWSITSANRTYTWWGSHAWGTFSDFGTPQGLDTSFTVQDGDPVIGVSRPWLPSVMPLGEFVFEWSFSIGPWCNITDKRRTYFAGLGISTGTFNITVADDAPWPAFNPTSCASPLGQVSFSKTSAYTAGFPSPATLSCVITQSVTDTLDPCRATVGPAQAESISSIMSWSSFPRETPTPSSVNPTFSAPFRVSSGSPTSTASTTPVLLNGAPTSTNSAGRLRVNIFSFVALFGLTWILR</sequence>
<dbReference type="InterPro" id="IPR055560">
    <property type="entry name" value="DUF7136"/>
</dbReference>
<gene>
    <name evidence="3" type="ORF">B0T26DRAFT_716636</name>
</gene>
<feature type="chain" id="PRO_5041377272" description="DUF7136 domain-containing protein" evidence="1">
    <location>
        <begin position="31"/>
        <end position="315"/>
    </location>
</feature>
<keyword evidence="1" id="KW-0732">Signal</keyword>
<evidence type="ECO:0000313" key="3">
    <source>
        <dbReference type="EMBL" id="KAK0713165.1"/>
    </source>
</evidence>
<comment type="caution">
    <text evidence="3">The sequence shown here is derived from an EMBL/GenBank/DDBJ whole genome shotgun (WGS) entry which is preliminary data.</text>
</comment>